<reference evidence="1 2" key="1">
    <citation type="submission" date="2024-01" db="EMBL/GenBank/DDBJ databases">
        <title>Genome assemblies of Stephania.</title>
        <authorList>
            <person name="Yang L."/>
        </authorList>
    </citation>
    <scope>NUCLEOTIDE SEQUENCE [LARGE SCALE GENOMIC DNA]</scope>
    <source>
        <strain evidence="1">YNDBR</strain>
        <tissue evidence="1">Leaf</tissue>
    </source>
</reference>
<proteinExistence type="predicted"/>
<evidence type="ECO:0000313" key="1">
    <source>
        <dbReference type="EMBL" id="KAK9142315.1"/>
    </source>
</evidence>
<gene>
    <name evidence="1" type="ORF">Syun_011715</name>
</gene>
<organism evidence="1 2">
    <name type="scientific">Stephania yunnanensis</name>
    <dbReference type="NCBI Taxonomy" id="152371"/>
    <lineage>
        <taxon>Eukaryota</taxon>
        <taxon>Viridiplantae</taxon>
        <taxon>Streptophyta</taxon>
        <taxon>Embryophyta</taxon>
        <taxon>Tracheophyta</taxon>
        <taxon>Spermatophyta</taxon>
        <taxon>Magnoliopsida</taxon>
        <taxon>Ranunculales</taxon>
        <taxon>Menispermaceae</taxon>
        <taxon>Menispermoideae</taxon>
        <taxon>Cissampelideae</taxon>
        <taxon>Stephania</taxon>
    </lineage>
</organism>
<dbReference type="EMBL" id="JBBNAF010000005">
    <property type="protein sequence ID" value="KAK9142315.1"/>
    <property type="molecule type" value="Genomic_DNA"/>
</dbReference>
<dbReference type="AlphaFoldDB" id="A0AAP0PID0"/>
<name>A0AAP0PID0_9MAGN</name>
<comment type="caution">
    <text evidence="1">The sequence shown here is derived from an EMBL/GenBank/DDBJ whole genome shotgun (WGS) entry which is preliminary data.</text>
</comment>
<keyword evidence="2" id="KW-1185">Reference proteome</keyword>
<dbReference type="Proteomes" id="UP001420932">
    <property type="component" value="Unassembled WGS sequence"/>
</dbReference>
<sequence>MKVESAYNHHQQLDVRVYVTRDHAFGELRPELHSNACVDDSADLASAARTKEMGLWRLSEKATRETISFE</sequence>
<evidence type="ECO:0000313" key="2">
    <source>
        <dbReference type="Proteomes" id="UP001420932"/>
    </source>
</evidence>
<protein>
    <submittedName>
        <fullName evidence="1">Uncharacterized protein</fullName>
    </submittedName>
</protein>
<accession>A0AAP0PID0</accession>